<evidence type="ECO:0000256" key="1">
    <source>
        <dbReference type="SAM" id="MobiDB-lite"/>
    </source>
</evidence>
<dbReference type="OrthoDB" id="5847984at2759"/>
<proteinExistence type="predicted"/>
<accession>A0A8J2MDK0</accession>
<dbReference type="Proteomes" id="UP000746747">
    <property type="component" value="Unassembled WGS sequence"/>
</dbReference>
<dbReference type="EMBL" id="CAKAEH010001702">
    <property type="protein sequence ID" value="CAG9538768.1"/>
    <property type="molecule type" value="Genomic_DNA"/>
</dbReference>
<sequence>MDELDRFSEQVRRLKPRSIFPDENIEFANNADMLQHPSTFAQSSTKNIPRERIIPIKLIDQHSTNVRTSTALKDWNSSATPVIKRYVYDPEIITHREYGNIQKGGKVPAEEYANIPNYGTIISKYKPHETLINDIPQENQIITKQLLSSNKNGVGNVYMRSIPPPEYRTEAVAAIHQLSNDDREGKAKMKKPVQTVVDIESQQKTLHSQYPKSAVQRQIARRISGGSEHSKSYGIPSQQHRLEKNRQIRQTEQVIKKLEDDIPTTRNIIQNIAFQQVNDQERESYVIKPEMKRSKLPFFMRLFKKKRRHSTSPTDAQKQLDNSFEQPRALETNIDQSIHSPLRSYGRLVRDDEMEERPQDGTIYLSEESATTATIPRQDFRAEKAAIGMKSGYDGNENDELLHVKQLNLEEGLTPHPYKTEPCIEVAVVNRKKDYSAERKMKLLKLLCCLFCPVTCAIAIAVLLIMLLFVF</sequence>
<keyword evidence="2" id="KW-1133">Transmembrane helix</keyword>
<evidence type="ECO:0000313" key="3">
    <source>
        <dbReference type="EMBL" id="CAG9538768.1"/>
    </source>
</evidence>
<reference evidence="3" key="1">
    <citation type="submission" date="2021-09" db="EMBL/GenBank/DDBJ databases">
        <authorList>
            <consortium name="Pathogen Informatics"/>
        </authorList>
    </citation>
    <scope>NUCLEOTIDE SEQUENCE</scope>
</reference>
<evidence type="ECO:0000313" key="4">
    <source>
        <dbReference type="Proteomes" id="UP000746747"/>
    </source>
</evidence>
<organism evidence="3 4">
    <name type="scientific">Cercopithifilaria johnstoni</name>
    <dbReference type="NCBI Taxonomy" id="2874296"/>
    <lineage>
        <taxon>Eukaryota</taxon>
        <taxon>Metazoa</taxon>
        <taxon>Ecdysozoa</taxon>
        <taxon>Nematoda</taxon>
        <taxon>Chromadorea</taxon>
        <taxon>Rhabditida</taxon>
        <taxon>Spirurina</taxon>
        <taxon>Spiruromorpha</taxon>
        <taxon>Filarioidea</taxon>
        <taxon>Onchocercidae</taxon>
        <taxon>Cercopithifilaria</taxon>
    </lineage>
</organism>
<name>A0A8J2MDK0_9BILA</name>
<keyword evidence="2" id="KW-0812">Transmembrane</keyword>
<evidence type="ECO:0000256" key="2">
    <source>
        <dbReference type="SAM" id="Phobius"/>
    </source>
</evidence>
<comment type="caution">
    <text evidence="3">The sequence shown here is derived from an EMBL/GenBank/DDBJ whole genome shotgun (WGS) entry which is preliminary data.</text>
</comment>
<feature type="region of interest" description="Disordered" evidence="1">
    <location>
        <begin position="224"/>
        <end position="244"/>
    </location>
</feature>
<gene>
    <name evidence="3" type="ORF">CJOHNSTONI_LOCUS8442</name>
</gene>
<keyword evidence="2" id="KW-0472">Membrane</keyword>
<protein>
    <submittedName>
        <fullName evidence="3">Uncharacterized protein</fullName>
    </submittedName>
</protein>
<dbReference type="AlphaFoldDB" id="A0A8J2MDK0"/>
<keyword evidence="4" id="KW-1185">Reference proteome</keyword>
<feature type="transmembrane region" description="Helical" evidence="2">
    <location>
        <begin position="443"/>
        <end position="470"/>
    </location>
</feature>